<dbReference type="InterPro" id="IPR050229">
    <property type="entry name" value="GlpE_sulfurtransferase"/>
</dbReference>
<sequence length="110" mass="12264">MFGFGFKTTKYQNIGAKEFQSLMKDKNAVVLDVRTPAETRDGVIPGYKMINLMSPEFVSQVGKLDKSKTYLVYCRSGNRSGQACSAMADMGFNKLYNLVGGISAWNNEMR</sequence>
<evidence type="ECO:0000313" key="3">
    <source>
        <dbReference type="Proteomes" id="UP000798808"/>
    </source>
</evidence>
<gene>
    <name evidence="2" type="ORF">E1163_29425</name>
</gene>
<dbReference type="EMBL" id="SMLW01000679">
    <property type="protein sequence ID" value="MTI29118.1"/>
    <property type="molecule type" value="Genomic_DNA"/>
</dbReference>
<name>A0ABW9S0F9_9BACT</name>
<dbReference type="InterPro" id="IPR036873">
    <property type="entry name" value="Rhodanese-like_dom_sf"/>
</dbReference>
<dbReference type="RefSeq" id="WP_155177301.1">
    <property type="nucleotide sequence ID" value="NZ_BAAAFL010000022.1"/>
</dbReference>
<keyword evidence="3" id="KW-1185">Reference proteome</keyword>
<feature type="domain" description="Rhodanese" evidence="1">
    <location>
        <begin position="24"/>
        <end position="110"/>
    </location>
</feature>
<accession>A0ABW9S0F9</accession>
<dbReference type="SMART" id="SM00450">
    <property type="entry name" value="RHOD"/>
    <property type="match status" value="1"/>
</dbReference>
<dbReference type="InterPro" id="IPR001763">
    <property type="entry name" value="Rhodanese-like_dom"/>
</dbReference>
<comment type="caution">
    <text evidence="2">The sequence shown here is derived from an EMBL/GenBank/DDBJ whole genome shotgun (WGS) entry which is preliminary data.</text>
</comment>
<dbReference type="PANTHER" id="PTHR43031">
    <property type="entry name" value="FAD-DEPENDENT OXIDOREDUCTASE"/>
    <property type="match status" value="1"/>
</dbReference>
<protein>
    <submittedName>
        <fullName evidence="2">Rhodanese-like domain-containing protein</fullName>
    </submittedName>
</protein>
<dbReference type="Gene3D" id="3.40.250.10">
    <property type="entry name" value="Rhodanese-like domain"/>
    <property type="match status" value="1"/>
</dbReference>
<dbReference type="Pfam" id="PF00581">
    <property type="entry name" value="Rhodanese"/>
    <property type="match status" value="1"/>
</dbReference>
<dbReference type="PANTHER" id="PTHR43031:SF1">
    <property type="entry name" value="PYRIDINE NUCLEOTIDE-DISULPHIDE OXIDOREDUCTASE"/>
    <property type="match status" value="1"/>
</dbReference>
<proteinExistence type="predicted"/>
<reference evidence="2 3" key="1">
    <citation type="submission" date="2019-02" db="EMBL/GenBank/DDBJ databases">
        <authorList>
            <person name="Goldberg S.R."/>
            <person name="Haltli B.A."/>
            <person name="Correa H."/>
            <person name="Russell K.G."/>
        </authorList>
    </citation>
    <scope>NUCLEOTIDE SEQUENCE [LARGE SCALE GENOMIC DNA]</scope>
    <source>
        <strain evidence="2 3">JCM 16186</strain>
    </source>
</reference>
<organism evidence="2 3">
    <name type="scientific">Fulvivirga kasyanovii</name>
    <dbReference type="NCBI Taxonomy" id="396812"/>
    <lineage>
        <taxon>Bacteria</taxon>
        <taxon>Pseudomonadati</taxon>
        <taxon>Bacteroidota</taxon>
        <taxon>Cytophagia</taxon>
        <taxon>Cytophagales</taxon>
        <taxon>Fulvivirgaceae</taxon>
        <taxon>Fulvivirga</taxon>
    </lineage>
</organism>
<dbReference type="PROSITE" id="PS50206">
    <property type="entry name" value="RHODANESE_3"/>
    <property type="match status" value="1"/>
</dbReference>
<dbReference type="SUPFAM" id="SSF52821">
    <property type="entry name" value="Rhodanese/Cell cycle control phosphatase"/>
    <property type="match status" value="1"/>
</dbReference>
<evidence type="ECO:0000313" key="2">
    <source>
        <dbReference type="EMBL" id="MTI29118.1"/>
    </source>
</evidence>
<dbReference type="CDD" id="cd00158">
    <property type="entry name" value="RHOD"/>
    <property type="match status" value="1"/>
</dbReference>
<evidence type="ECO:0000259" key="1">
    <source>
        <dbReference type="PROSITE" id="PS50206"/>
    </source>
</evidence>
<dbReference type="Proteomes" id="UP000798808">
    <property type="component" value="Unassembled WGS sequence"/>
</dbReference>